<evidence type="ECO:0000256" key="3">
    <source>
        <dbReference type="ARBA" id="ARBA00022833"/>
    </source>
</evidence>
<dbReference type="InterPro" id="IPR035979">
    <property type="entry name" value="RBD_domain_sf"/>
</dbReference>
<dbReference type="SUPFAM" id="SSF54928">
    <property type="entry name" value="RNA-binding domain, RBD"/>
    <property type="match status" value="1"/>
</dbReference>
<gene>
    <name evidence="7" type="ORF">MEDL_10802</name>
</gene>
<dbReference type="InterPro" id="IPR036691">
    <property type="entry name" value="Endo/exonu/phosph_ase_sf"/>
</dbReference>
<evidence type="ECO:0000256" key="5">
    <source>
        <dbReference type="SAM" id="MobiDB-lite"/>
    </source>
</evidence>
<dbReference type="SMART" id="SM00343">
    <property type="entry name" value="ZnF_C2HC"/>
    <property type="match status" value="2"/>
</dbReference>
<dbReference type="EMBL" id="CAJPWZ010000536">
    <property type="protein sequence ID" value="CAG2195913.1"/>
    <property type="molecule type" value="Genomic_DNA"/>
</dbReference>
<dbReference type="AlphaFoldDB" id="A0A8S3QKK1"/>
<dbReference type="SUPFAM" id="SSF57903">
    <property type="entry name" value="FYVE/PHD zinc finger"/>
    <property type="match status" value="1"/>
</dbReference>
<feature type="compositionally biased region" description="Basic and acidic residues" evidence="5">
    <location>
        <begin position="18"/>
        <end position="35"/>
    </location>
</feature>
<dbReference type="PROSITE" id="PS01359">
    <property type="entry name" value="ZF_PHD_1"/>
    <property type="match status" value="1"/>
</dbReference>
<keyword evidence="2 4" id="KW-0863">Zinc-finger</keyword>
<dbReference type="SUPFAM" id="SSF57756">
    <property type="entry name" value="Retrovirus zinc finger-like domains"/>
    <property type="match status" value="1"/>
</dbReference>
<dbReference type="Gene3D" id="4.10.60.10">
    <property type="entry name" value="Zinc finger, CCHC-type"/>
    <property type="match status" value="1"/>
</dbReference>
<dbReference type="InterPro" id="IPR036875">
    <property type="entry name" value="Znf_CCHC_sf"/>
</dbReference>
<dbReference type="InterPro" id="IPR005135">
    <property type="entry name" value="Endo/exonuclease/phosphatase"/>
</dbReference>
<dbReference type="CDD" id="cd15517">
    <property type="entry name" value="PHD_TCF19_like"/>
    <property type="match status" value="2"/>
</dbReference>
<dbReference type="InterPro" id="IPR001878">
    <property type="entry name" value="Znf_CCHC"/>
</dbReference>
<name>A0A8S3QKK1_MYTED</name>
<protein>
    <recommendedName>
        <fullName evidence="6">CCHC-type domain-containing protein</fullName>
    </recommendedName>
</protein>
<dbReference type="PROSITE" id="PS50158">
    <property type="entry name" value="ZF_CCHC"/>
    <property type="match status" value="1"/>
</dbReference>
<sequence>MPPIRRSNRLTSNRKRKSVTEETQDKKEKEKLNSSEEEKESILCAGCCRDEPPKTISTVKEITWLECDLCNKWWHSVCAGYTTEDAGKIIVQMYRDEPPKTISTVKEITWLECSLCNKWWHSVCAGYTQQRMQERNTEGKLPRALERKTRTARNTAMNITAIRKTEYHQTTSDTKTDQKIDKLLEITKTIGQGYLQSNNHKQNTEGKLPRALREKKDPEKIIIIDNIEQPNTAIDSTTIRKELTKIKALEDQIEEAYSLPKGGIAIHLKDQKTRDKIIKSWPINTSVFGEKSVAHKPRSINHGTNSCYLHNIPVHLSEENLSLDLSHLYKIKEVKRKKYRDTGKLMPVVKVTFTDHEEVKKAITSKGYCHPGTTTYSKFQAEQPVKVVRCYNCNKFGHIGKRCLNIATCSNCGKENCKIKDCKNTPCCVNCGNIHQATSTKCEKYLEIINKRRLYSILNTQNETPLPECTATCTYYWQVFDKPRKGRKGGGVAICINTHKTNFTVTKCTDFEDTNYESVAATIHTDNNIIFNLLVPYIPPEETKQLEELTTKVQKVQQNNKHELIIMGDLNAKSLEWNNDKTNKAGEIIENFLTKTDMLCVNDGQPTRRNTKSVIDLVIITPSTISKVHNCSTLVHENIRSDHICILTELDVCKKEQNNLT</sequence>
<reference evidence="7" key="1">
    <citation type="submission" date="2021-03" db="EMBL/GenBank/DDBJ databases">
        <authorList>
            <person name="Bekaert M."/>
        </authorList>
    </citation>
    <scope>NUCLEOTIDE SEQUENCE</scope>
</reference>
<evidence type="ECO:0000313" key="7">
    <source>
        <dbReference type="EMBL" id="CAG2195913.1"/>
    </source>
</evidence>
<dbReference type="InterPro" id="IPR011011">
    <property type="entry name" value="Znf_FYVE_PHD"/>
</dbReference>
<keyword evidence="3" id="KW-0862">Zinc</keyword>
<evidence type="ECO:0000256" key="2">
    <source>
        <dbReference type="ARBA" id="ARBA00022771"/>
    </source>
</evidence>
<comment type="caution">
    <text evidence="7">The sequence shown here is derived from an EMBL/GenBank/DDBJ whole genome shotgun (WGS) entry which is preliminary data.</text>
</comment>
<evidence type="ECO:0000256" key="1">
    <source>
        <dbReference type="ARBA" id="ARBA00022723"/>
    </source>
</evidence>
<dbReference type="OrthoDB" id="8948380at2759"/>
<dbReference type="Gene3D" id="3.30.40.10">
    <property type="entry name" value="Zinc/RING finger domain, C3HC4 (zinc finger)"/>
    <property type="match status" value="1"/>
</dbReference>
<accession>A0A8S3QKK1</accession>
<dbReference type="SUPFAM" id="SSF56219">
    <property type="entry name" value="DNase I-like"/>
    <property type="match status" value="1"/>
</dbReference>
<dbReference type="GO" id="GO:0008270">
    <property type="term" value="F:zinc ion binding"/>
    <property type="evidence" value="ECO:0007669"/>
    <property type="project" value="UniProtKB-KW"/>
</dbReference>
<dbReference type="Pfam" id="PF14529">
    <property type="entry name" value="Exo_endo_phos_2"/>
    <property type="match status" value="1"/>
</dbReference>
<dbReference type="Proteomes" id="UP000683360">
    <property type="component" value="Unassembled WGS sequence"/>
</dbReference>
<evidence type="ECO:0000313" key="8">
    <source>
        <dbReference type="Proteomes" id="UP000683360"/>
    </source>
</evidence>
<keyword evidence="1" id="KW-0479">Metal-binding</keyword>
<organism evidence="7 8">
    <name type="scientific">Mytilus edulis</name>
    <name type="common">Blue mussel</name>
    <dbReference type="NCBI Taxonomy" id="6550"/>
    <lineage>
        <taxon>Eukaryota</taxon>
        <taxon>Metazoa</taxon>
        <taxon>Spiralia</taxon>
        <taxon>Lophotrochozoa</taxon>
        <taxon>Mollusca</taxon>
        <taxon>Bivalvia</taxon>
        <taxon>Autobranchia</taxon>
        <taxon>Pteriomorphia</taxon>
        <taxon>Mytilida</taxon>
        <taxon>Mytiloidea</taxon>
        <taxon>Mytilidae</taxon>
        <taxon>Mytilinae</taxon>
        <taxon>Mytilus</taxon>
    </lineage>
</organism>
<feature type="compositionally biased region" description="Basic residues" evidence="5">
    <location>
        <begin position="1"/>
        <end position="17"/>
    </location>
</feature>
<evidence type="ECO:0000259" key="6">
    <source>
        <dbReference type="PROSITE" id="PS50158"/>
    </source>
</evidence>
<dbReference type="GO" id="GO:0003676">
    <property type="term" value="F:nucleic acid binding"/>
    <property type="evidence" value="ECO:0007669"/>
    <property type="project" value="InterPro"/>
</dbReference>
<proteinExistence type="predicted"/>
<feature type="domain" description="CCHC-type" evidence="6">
    <location>
        <begin position="389"/>
        <end position="403"/>
    </location>
</feature>
<dbReference type="InterPro" id="IPR013083">
    <property type="entry name" value="Znf_RING/FYVE/PHD"/>
</dbReference>
<dbReference type="GO" id="GO:0003824">
    <property type="term" value="F:catalytic activity"/>
    <property type="evidence" value="ECO:0007669"/>
    <property type="project" value="InterPro"/>
</dbReference>
<feature type="region of interest" description="Disordered" evidence="5">
    <location>
        <begin position="1"/>
        <end position="35"/>
    </location>
</feature>
<evidence type="ECO:0000256" key="4">
    <source>
        <dbReference type="PROSITE-ProRule" id="PRU00047"/>
    </source>
</evidence>
<dbReference type="InterPro" id="IPR019786">
    <property type="entry name" value="Zinc_finger_PHD-type_CS"/>
</dbReference>
<dbReference type="Gene3D" id="3.60.10.10">
    <property type="entry name" value="Endonuclease/exonuclease/phosphatase"/>
    <property type="match status" value="1"/>
</dbReference>
<dbReference type="CDD" id="cd00590">
    <property type="entry name" value="RRM_SF"/>
    <property type="match status" value="1"/>
</dbReference>
<keyword evidence="8" id="KW-1185">Reference proteome</keyword>